<evidence type="ECO:0000313" key="2">
    <source>
        <dbReference type="EMBL" id="KAK1403598.1"/>
    </source>
</evidence>
<evidence type="ECO:0000256" key="1">
    <source>
        <dbReference type="SAM" id="MobiDB-lite"/>
    </source>
</evidence>
<accession>A0AAD8JH16</accession>
<evidence type="ECO:0000313" key="3">
    <source>
        <dbReference type="Proteomes" id="UP001237642"/>
    </source>
</evidence>
<feature type="region of interest" description="Disordered" evidence="1">
    <location>
        <begin position="1"/>
        <end position="48"/>
    </location>
</feature>
<gene>
    <name evidence="2" type="ORF">POM88_003203</name>
</gene>
<dbReference type="PANTHER" id="PTHR33670:SF15">
    <property type="entry name" value="OS02G0797600 PROTEIN"/>
    <property type="match status" value="1"/>
</dbReference>
<sequence length="152" mass="17017">MTTTPFLRGHFHPQTLISPRSKSNLNPNCNQTRSRRRKRSPSVTETNNIAQSRNKSLNRTVVSRPGPKQLVNGQVKILKRGEKLDDLVLSSTDRLGPDPDTVQEQIRVFNGLYAGSPSVLASPPPSSLPFPCFFTKRNDVATSDLRRLLRLN</sequence>
<reference evidence="2" key="1">
    <citation type="submission" date="2023-02" db="EMBL/GenBank/DDBJ databases">
        <title>Genome of toxic invasive species Heracleum sosnowskyi carries increased number of genes despite the absence of recent whole-genome duplications.</title>
        <authorList>
            <person name="Schelkunov M."/>
            <person name="Shtratnikova V."/>
            <person name="Makarenko M."/>
            <person name="Klepikova A."/>
            <person name="Omelchenko D."/>
            <person name="Novikova G."/>
            <person name="Obukhova E."/>
            <person name="Bogdanov V."/>
            <person name="Penin A."/>
            <person name="Logacheva M."/>
        </authorList>
    </citation>
    <scope>NUCLEOTIDE SEQUENCE</scope>
    <source>
        <strain evidence="2">Hsosn_3</strain>
        <tissue evidence="2">Leaf</tissue>
    </source>
</reference>
<dbReference type="AlphaFoldDB" id="A0AAD8JH16"/>
<dbReference type="Proteomes" id="UP001237642">
    <property type="component" value="Unassembled WGS sequence"/>
</dbReference>
<dbReference type="EMBL" id="JAUIZM010000001">
    <property type="protein sequence ID" value="KAK1403598.1"/>
    <property type="molecule type" value="Genomic_DNA"/>
</dbReference>
<protein>
    <submittedName>
        <fullName evidence="2">Serine/arginine repetitive matrix-like protein</fullName>
    </submittedName>
</protein>
<name>A0AAD8JH16_9APIA</name>
<proteinExistence type="predicted"/>
<keyword evidence="3" id="KW-1185">Reference proteome</keyword>
<feature type="compositionally biased region" description="Polar residues" evidence="1">
    <location>
        <begin position="15"/>
        <end position="32"/>
    </location>
</feature>
<organism evidence="2 3">
    <name type="scientific">Heracleum sosnowskyi</name>
    <dbReference type="NCBI Taxonomy" id="360622"/>
    <lineage>
        <taxon>Eukaryota</taxon>
        <taxon>Viridiplantae</taxon>
        <taxon>Streptophyta</taxon>
        <taxon>Embryophyta</taxon>
        <taxon>Tracheophyta</taxon>
        <taxon>Spermatophyta</taxon>
        <taxon>Magnoliopsida</taxon>
        <taxon>eudicotyledons</taxon>
        <taxon>Gunneridae</taxon>
        <taxon>Pentapetalae</taxon>
        <taxon>asterids</taxon>
        <taxon>campanulids</taxon>
        <taxon>Apiales</taxon>
        <taxon>Apiaceae</taxon>
        <taxon>Apioideae</taxon>
        <taxon>apioid superclade</taxon>
        <taxon>Tordylieae</taxon>
        <taxon>Tordyliinae</taxon>
        <taxon>Heracleum</taxon>
    </lineage>
</organism>
<comment type="caution">
    <text evidence="2">The sequence shown here is derived from an EMBL/GenBank/DDBJ whole genome shotgun (WGS) entry which is preliminary data.</text>
</comment>
<reference evidence="2" key="2">
    <citation type="submission" date="2023-05" db="EMBL/GenBank/DDBJ databases">
        <authorList>
            <person name="Schelkunov M.I."/>
        </authorList>
    </citation>
    <scope>NUCLEOTIDE SEQUENCE</scope>
    <source>
        <strain evidence="2">Hsosn_3</strain>
        <tissue evidence="2">Leaf</tissue>
    </source>
</reference>
<dbReference type="PANTHER" id="PTHR33670">
    <property type="entry name" value="SPLICING FACTOR, PROLINE- AND GLUTAMINE-RICH-LIKE"/>
    <property type="match status" value="1"/>
</dbReference>